<dbReference type="InterPro" id="IPR006517">
    <property type="entry name" value="Phage_terminase_lsu-like_C"/>
</dbReference>
<name>A0A3R6E6Q8_9BACT</name>
<dbReference type="AlphaFoldDB" id="A0A3R6E6Q8"/>
<organism evidence="1 2">
    <name type="scientific">Parabacteroides merdae</name>
    <dbReference type="NCBI Taxonomy" id="46503"/>
    <lineage>
        <taxon>Bacteria</taxon>
        <taxon>Pseudomonadati</taxon>
        <taxon>Bacteroidota</taxon>
        <taxon>Bacteroidia</taxon>
        <taxon>Bacteroidales</taxon>
        <taxon>Tannerellaceae</taxon>
        <taxon>Parabacteroides</taxon>
    </lineage>
</organism>
<evidence type="ECO:0000313" key="2">
    <source>
        <dbReference type="Proteomes" id="UP000283732"/>
    </source>
</evidence>
<dbReference type="Gene3D" id="3.40.50.300">
    <property type="entry name" value="P-loop containing nucleotide triphosphate hydrolases"/>
    <property type="match status" value="1"/>
</dbReference>
<reference evidence="1 2" key="1">
    <citation type="submission" date="2018-08" db="EMBL/GenBank/DDBJ databases">
        <title>A genome reference for cultivated species of the human gut microbiota.</title>
        <authorList>
            <person name="Zou Y."/>
            <person name="Xue W."/>
            <person name="Luo G."/>
        </authorList>
    </citation>
    <scope>NUCLEOTIDE SEQUENCE [LARGE SCALE GENOMIC DNA]</scope>
    <source>
        <strain evidence="1 2">AM16-50</strain>
    </source>
</reference>
<gene>
    <name evidence="1" type="ORF">DW191_17485</name>
</gene>
<comment type="caution">
    <text evidence="1">The sequence shown here is derived from an EMBL/GenBank/DDBJ whole genome shotgun (WGS) entry which is preliminary data.</text>
</comment>
<evidence type="ECO:0000313" key="1">
    <source>
        <dbReference type="EMBL" id="RHH74707.1"/>
    </source>
</evidence>
<accession>A0A3R6E6Q8</accession>
<dbReference type="RefSeq" id="WP_122291498.1">
    <property type="nucleotide sequence ID" value="NZ_QRKC01000011.1"/>
</dbReference>
<dbReference type="InterPro" id="IPR027417">
    <property type="entry name" value="P-loop_NTPase"/>
</dbReference>
<sequence length="510" mass="58930">MAKGRITKERWKQWEERKKLILSADFRLADTGETREARIERARKDYQYFVETYFPHLCTNKETGEITRCGKFQLDAAKYLKAHRHTRAVFEWARGHAKSTHISLLIPIWLMVQEARTIHVMVLVSKSEDSADRLLSDLQCELQYNTLLRADFGIEIDEGSWSIGEFKTKDGMLFMALGRGQSPRGIKNRGQRPDYIVIDDIDDDEMVRNPSRISTAFDWCLSALLGAMDMGRGRFVLVGNRIGKDSILSRFAERPETHHTVVNALDASGEPSWKEKYSREEIQQLRTYMGERRFQKEYMNNPINEGAVFLRKHIRYGRMLPLKEYRTLICYTDPSFKASATNDFKATMLVGKTRTGAYHVLKAYADQTSVSAMVAWHYEIDRYVAGRVPVMYYMESNFIQDLMLDEFRKVGDATGHQIPIRGDGRKKPDKFSRIEAMQPLFERGLILLNEKEKDAPGMMQLVEQLLMFEKGSKAHDDAPDALEGAVYLLNQRSMACAGTYRIGRRTSWKY</sequence>
<dbReference type="EMBL" id="QRKC01000011">
    <property type="protein sequence ID" value="RHH74707.1"/>
    <property type="molecule type" value="Genomic_DNA"/>
</dbReference>
<dbReference type="NCBIfam" id="TIGR01630">
    <property type="entry name" value="psiM2_ORF9"/>
    <property type="match status" value="1"/>
</dbReference>
<dbReference type="Proteomes" id="UP000283732">
    <property type="component" value="Unassembled WGS sequence"/>
</dbReference>
<proteinExistence type="predicted"/>
<evidence type="ECO:0008006" key="3">
    <source>
        <dbReference type="Google" id="ProtNLM"/>
    </source>
</evidence>
<protein>
    <recommendedName>
        <fullName evidence="3">Phage terminase large subunit</fullName>
    </recommendedName>
</protein>